<dbReference type="AlphaFoldDB" id="A0A4S4BR08"/>
<protein>
    <submittedName>
        <fullName evidence="1">Metal ABC transporter ATPase</fullName>
    </submittedName>
</protein>
<dbReference type="Proteomes" id="UP000310334">
    <property type="component" value="Unassembled WGS sequence"/>
</dbReference>
<dbReference type="OrthoDB" id="2887217at2"/>
<accession>A0A4S4BR08</accession>
<gene>
    <name evidence="1" type="ORF">E6W99_19560</name>
</gene>
<organism evidence="1 2">
    <name type="scientific">Metabacillus sediminilitoris</name>
    <dbReference type="NCBI Taxonomy" id="2567941"/>
    <lineage>
        <taxon>Bacteria</taxon>
        <taxon>Bacillati</taxon>
        <taxon>Bacillota</taxon>
        <taxon>Bacilli</taxon>
        <taxon>Bacillales</taxon>
        <taxon>Bacillaceae</taxon>
        <taxon>Metabacillus</taxon>
    </lineage>
</organism>
<evidence type="ECO:0000313" key="2">
    <source>
        <dbReference type="Proteomes" id="UP000310334"/>
    </source>
</evidence>
<reference evidence="1 2" key="1">
    <citation type="submission" date="2019-04" db="EMBL/GenBank/DDBJ databases">
        <title>Bacillus sediminilitoris sp. nov., isolated from a tidal flat sediment on the East China Sea.</title>
        <authorList>
            <person name="Wei Y."/>
            <person name="Mao H."/>
            <person name="Fang J."/>
        </authorList>
    </citation>
    <scope>NUCLEOTIDE SEQUENCE [LARGE SCALE GENOMIC DNA]</scope>
    <source>
        <strain evidence="1 2">DSL-17</strain>
    </source>
</reference>
<dbReference type="Pfam" id="PF19991">
    <property type="entry name" value="HMA_2"/>
    <property type="match status" value="1"/>
</dbReference>
<sequence length="94" mass="11132">MKHVERKLGKYDITLMHFIPGRIRLQSPTWKKNVLLINTIIAKLKEQILVYDVQFTQATGSLLITYDASHVSDMKELESWFYIVDEVYQKEFIL</sequence>
<proteinExistence type="predicted"/>
<name>A0A4S4BR08_9BACI</name>
<keyword evidence="2" id="KW-1185">Reference proteome</keyword>
<dbReference type="EMBL" id="SSNT01000016">
    <property type="protein sequence ID" value="THF77248.1"/>
    <property type="molecule type" value="Genomic_DNA"/>
</dbReference>
<comment type="caution">
    <text evidence="1">The sequence shown here is derived from an EMBL/GenBank/DDBJ whole genome shotgun (WGS) entry which is preliminary data.</text>
</comment>
<evidence type="ECO:0000313" key="1">
    <source>
        <dbReference type="EMBL" id="THF77248.1"/>
    </source>
</evidence>